<reference evidence="1 2" key="1">
    <citation type="submission" date="2018-08" db="EMBL/GenBank/DDBJ databases">
        <title>A genome reference for cultivated species of the human gut microbiota.</title>
        <authorList>
            <person name="Zou Y."/>
            <person name="Xue W."/>
            <person name="Luo G."/>
        </authorList>
    </citation>
    <scope>NUCLEOTIDE SEQUENCE [LARGE SCALE GENOMIC DNA]</scope>
    <source>
        <strain evidence="1 2">AF38-24</strain>
    </source>
</reference>
<organism evidence="1 2">
    <name type="scientific">Agathobacter rectalis</name>
    <dbReference type="NCBI Taxonomy" id="39491"/>
    <lineage>
        <taxon>Bacteria</taxon>
        <taxon>Bacillati</taxon>
        <taxon>Bacillota</taxon>
        <taxon>Clostridia</taxon>
        <taxon>Lachnospirales</taxon>
        <taxon>Lachnospiraceae</taxon>
        <taxon>Agathobacter</taxon>
    </lineage>
</organism>
<dbReference type="EMBL" id="QRON01000007">
    <property type="protein sequence ID" value="RHL27692.1"/>
    <property type="molecule type" value="Genomic_DNA"/>
</dbReference>
<feature type="non-terminal residue" evidence="1">
    <location>
        <position position="26"/>
    </location>
</feature>
<name>A0A415JUM1_9FIRM</name>
<protein>
    <submittedName>
        <fullName evidence="1">Alpha/beta hydrolase</fullName>
    </submittedName>
</protein>
<proteinExistence type="predicted"/>
<dbReference type="AlphaFoldDB" id="A0A415JUM1"/>
<keyword evidence="1" id="KW-0378">Hydrolase</keyword>
<accession>A0A415JUM1</accession>
<sequence length="26" mass="2944">MKTVFLHGLGQTAQDWKEVVQQLSIS</sequence>
<gene>
    <name evidence="1" type="ORF">DW028_11345</name>
</gene>
<dbReference type="Proteomes" id="UP000283297">
    <property type="component" value="Unassembled WGS sequence"/>
</dbReference>
<dbReference type="GO" id="GO:0016787">
    <property type="term" value="F:hydrolase activity"/>
    <property type="evidence" value="ECO:0007669"/>
    <property type="project" value="UniProtKB-KW"/>
</dbReference>
<evidence type="ECO:0000313" key="1">
    <source>
        <dbReference type="EMBL" id="RHL27692.1"/>
    </source>
</evidence>
<evidence type="ECO:0000313" key="2">
    <source>
        <dbReference type="Proteomes" id="UP000283297"/>
    </source>
</evidence>
<comment type="caution">
    <text evidence="1">The sequence shown here is derived from an EMBL/GenBank/DDBJ whole genome shotgun (WGS) entry which is preliminary data.</text>
</comment>